<dbReference type="AlphaFoldDB" id="A0A6J3LWS6"/>
<accession>A0A6J3LWS6</accession>
<dbReference type="GeneID" id="54363546"/>
<sequence length="182" mass="20400">MPFLSLVSRPHALLSHNSERDKGFEFHLQHMESLTQGAHMNCPSVPSHNYCTCTPDLSSPCSSDFHNRKGKWFASRSLGIFTSGERSEVLDARQERVRGLEGSTNSDHHTAMAVPLQCCCVSRRVKEKEEKSPRVSVTFSHHRTVCLKEVSGGRGCRCMWSRSLFLQYMCAQIQIQSSAAGL</sequence>
<name>A0A6J3LWS6_9PEZI</name>
<organism evidence="2">
    <name type="scientific">Dissoconium aciculare CBS 342.82</name>
    <dbReference type="NCBI Taxonomy" id="1314786"/>
    <lineage>
        <taxon>Eukaryota</taxon>
        <taxon>Fungi</taxon>
        <taxon>Dikarya</taxon>
        <taxon>Ascomycota</taxon>
        <taxon>Pezizomycotina</taxon>
        <taxon>Dothideomycetes</taxon>
        <taxon>Dothideomycetidae</taxon>
        <taxon>Mycosphaerellales</taxon>
        <taxon>Dissoconiaceae</taxon>
        <taxon>Dissoconium</taxon>
    </lineage>
</organism>
<gene>
    <name evidence="2" type="ORF">K489DRAFT_383988</name>
</gene>
<evidence type="ECO:0000313" key="1">
    <source>
        <dbReference type="Proteomes" id="UP000504637"/>
    </source>
</evidence>
<proteinExistence type="predicted"/>
<keyword evidence="1" id="KW-1185">Reference proteome</keyword>
<dbReference type="RefSeq" id="XP_033456128.1">
    <property type="nucleotide sequence ID" value="XM_033605746.1"/>
</dbReference>
<protein>
    <submittedName>
        <fullName evidence="2">Uncharacterized protein</fullName>
    </submittedName>
</protein>
<reference evidence="2" key="3">
    <citation type="submission" date="2025-08" db="UniProtKB">
        <authorList>
            <consortium name="RefSeq"/>
        </authorList>
    </citation>
    <scope>IDENTIFICATION</scope>
    <source>
        <strain evidence="2">CBS 342.82</strain>
    </source>
</reference>
<reference evidence="2" key="2">
    <citation type="submission" date="2020-04" db="EMBL/GenBank/DDBJ databases">
        <authorList>
            <consortium name="NCBI Genome Project"/>
        </authorList>
    </citation>
    <scope>NUCLEOTIDE SEQUENCE</scope>
    <source>
        <strain evidence="2">CBS 342.82</strain>
    </source>
</reference>
<evidence type="ECO:0000313" key="2">
    <source>
        <dbReference type="RefSeq" id="XP_033456128.1"/>
    </source>
</evidence>
<reference evidence="2" key="1">
    <citation type="submission" date="2020-01" db="EMBL/GenBank/DDBJ databases">
        <authorList>
            <consortium name="DOE Joint Genome Institute"/>
            <person name="Haridas S."/>
            <person name="Albert R."/>
            <person name="Binder M."/>
            <person name="Bloem J."/>
            <person name="Labutti K."/>
            <person name="Salamov A."/>
            <person name="Andreopoulos B."/>
            <person name="Baker S.E."/>
            <person name="Barry K."/>
            <person name="Bills G."/>
            <person name="Bluhm B.H."/>
            <person name="Cannon C."/>
            <person name="Castanera R."/>
            <person name="Culley D.E."/>
            <person name="Daum C."/>
            <person name="Ezra D."/>
            <person name="Gonzalez J.B."/>
            <person name="Henrissat B."/>
            <person name="Kuo A."/>
            <person name="Liang C."/>
            <person name="Lipzen A."/>
            <person name="Lutzoni F."/>
            <person name="Magnuson J."/>
            <person name="Mondo S."/>
            <person name="Nolan M."/>
            <person name="Ohm R."/>
            <person name="Pangilinan J."/>
            <person name="Park H.-J."/>
            <person name="Ramirez L."/>
            <person name="Alfaro M."/>
            <person name="Sun H."/>
            <person name="Tritt A."/>
            <person name="Yoshinaga Y."/>
            <person name="Zwiers L.-H."/>
            <person name="Turgeon B.G."/>
            <person name="Goodwin S.B."/>
            <person name="Spatafora J.W."/>
            <person name="Crous P.W."/>
            <person name="Grigoriev I.V."/>
        </authorList>
    </citation>
    <scope>NUCLEOTIDE SEQUENCE</scope>
    <source>
        <strain evidence="2">CBS 342.82</strain>
    </source>
</reference>
<dbReference type="Proteomes" id="UP000504637">
    <property type="component" value="Unplaced"/>
</dbReference>